<sequence>MQCNVCLSIDSLLHLAEDYFFCLEKVAPGVVYSRRDIFLHTGFELNNYAYTRLTGALFRKISARKYKFGSDAD</sequence>
<dbReference type="EMBL" id="JBDZDV010000001">
    <property type="protein sequence ID" value="MET3110396.1"/>
    <property type="molecule type" value="Genomic_DNA"/>
</dbReference>
<accession>A0ABV2E7K6</accession>
<organism evidence="1 2">
    <name type="scientific">Salinicoccus halitifaciens</name>
    <dbReference type="NCBI Taxonomy" id="1073415"/>
    <lineage>
        <taxon>Bacteria</taxon>
        <taxon>Bacillati</taxon>
        <taxon>Bacillota</taxon>
        <taxon>Bacilli</taxon>
        <taxon>Bacillales</taxon>
        <taxon>Staphylococcaceae</taxon>
        <taxon>Salinicoccus</taxon>
    </lineage>
</organism>
<name>A0ABV2E7K6_9STAP</name>
<reference evidence="1 2" key="1">
    <citation type="submission" date="2024-05" db="EMBL/GenBank/DDBJ databases">
        <title>Genomic Encyclopedia of Type Strains, Phase IV (KMG-IV): sequencing the most valuable type-strain genomes for metagenomic binning, comparative biology and taxonomic classification.</title>
        <authorList>
            <person name="Goeker M."/>
        </authorList>
    </citation>
    <scope>NUCLEOTIDE SEQUENCE [LARGE SCALE GENOMIC DNA]</scope>
    <source>
        <strain evidence="1 2">DSM 25286</strain>
    </source>
</reference>
<dbReference type="Proteomes" id="UP001549019">
    <property type="component" value="Unassembled WGS sequence"/>
</dbReference>
<keyword evidence="2" id="KW-1185">Reference proteome</keyword>
<evidence type="ECO:0000313" key="1">
    <source>
        <dbReference type="EMBL" id="MET3110396.1"/>
    </source>
</evidence>
<protein>
    <recommendedName>
        <fullName evidence="3">HTH araC/xylS-type domain-containing protein</fullName>
    </recommendedName>
</protein>
<comment type="caution">
    <text evidence="1">The sequence shown here is derived from an EMBL/GenBank/DDBJ whole genome shotgun (WGS) entry which is preliminary data.</text>
</comment>
<proteinExistence type="predicted"/>
<dbReference type="RefSeq" id="WP_230820342.1">
    <property type="nucleotide sequence ID" value="NZ_JAJNCU010000001.1"/>
</dbReference>
<gene>
    <name evidence="1" type="ORF">ABHD89_000784</name>
</gene>
<evidence type="ECO:0000313" key="2">
    <source>
        <dbReference type="Proteomes" id="UP001549019"/>
    </source>
</evidence>
<evidence type="ECO:0008006" key="3">
    <source>
        <dbReference type="Google" id="ProtNLM"/>
    </source>
</evidence>